<feature type="region of interest" description="Disordered" evidence="1">
    <location>
        <begin position="1"/>
        <end position="74"/>
    </location>
</feature>
<protein>
    <submittedName>
        <fullName evidence="2">Uncharacterized protein</fullName>
    </submittedName>
</protein>
<keyword evidence="3" id="KW-1185">Reference proteome</keyword>
<feature type="compositionally biased region" description="Acidic residues" evidence="1">
    <location>
        <begin position="12"/>
        <end position="23"/>
    </location>
</feature>
<evidence type="ECO:0000313" key="2">
    <source>
        <dbReference type="EMBL" id="GJS82989.1"/>
    </source>
</evidence>
<evidence type="ECO:0000313" key="3">
    <source>
        <dbReference type="Proteomes" id="UP001151760"/>
    </source>
</evidence>
<dbReference type="Proteomes" id="UP001151760">
    <property type="component" value="Unassembled WGS sequence"/>
</dbReference>
<evidence type="ECO:0000256" key="1">
    <source>
        <dbReference type="SAM" id="MobiDB-lite"/>
    </source>
</evidence>
<proteinExistence type="predicted"/>
<gene>
    <name evidence="2" type="ORF">Tco_0749530</name>
</gene>
<comment type="caution">
    <text evidence="2">The sequence shown here is derived from an EMBL/GenBank/DDBJ whole genome shotgun (WGS) entry which is preliminary data.</text>
</comment>
<organism evidence="2 3">
    <name type="scientific">Tanacetum coccineum</name>
    <dbReference type="NCBI Taxonomy" id="301880"/>
    <lineage>
        <taxon>Eukaryota</taxon>
        <taxon>Viridiplantae</taxon>
        <taxon>Streptophyta</taxon>
        <taxon>Embryophyta</taxon>
        <taxon>Tracheophyta</taxon>
        <taxon>Spermatophyta</taxon>
        <taxon>Magnoliopsida</taxon>
        <taxon>eudicotyledons</taxon>
        <taxon>Gunneridae</taxon>
        <taxon>Pentapetalae</taxon>
        <taxon>asterids</taxon>
        <taxon>campanulids</taxon>
        <taxon>Asterales</taxon>
        <taxon>Asteraceae</taxon>
        <taxon>Asteroideae</taxon>
        <taxon>Anthemideae</taxon>
        <taxon>Anthemidinae</taxon>
        <taxon>Tanacetum</taxon>
    </lineage>
</organism>
<dbReference type="EMBL" id="BQNB010010868">
    <property type="protein sequence ID" value="GJS82989.1"/>
    <property type="molecule type" value="Genomic_DNA"/>
</dbReference>
<reference evidence="2" key="1">
    <citation type="journal article" date="2022" name="Int. J. Mol. Sci.">
        <title>Draft Genome of Tanacetum Coccineum: Genomic Comparison of Closely Related Tanacetum-Family Plants.</title>
        <authorList>
            <person name="Yamashiro T."/>
            <person name="Shiraishi A."/>
            <person name="Nakayama K."/>
            <person name="Satake H."/>
        </authorList>
    </citation>
    <scope>NUCLEOTIDE SEQUENCE</scope>
</reference>
<sequence length="322" mass="35742">MCPQSSGPTDNVADEAVNEEMNDSLERAATTATGLDVEQDMGNINKTQSKATPNEPSSLGTSSGGGPKRQETMGDTIAQTRILDLENTKTAQAQEITSLKLRVKKLGKKGGSRTHKLKRLYKVGRSARMVSFDDAKQVVAAKDVNLSVDEVTLAQALAALKSAKVQEKGDVIKRRPSANVQDKGKGKMVEPEKPMKKKELIRLDEEIAITKYNQAEFDEAVEGSSKRAREELEQENAKKQKVDDDKETTELKNLIEVMPDEEEVALDAIPLAVKSQAFFLNFSQNSSRINEVFGKHPPGDYEALNERKLDDFEEEYQYYGRM</sequence>
<feature type="compositionally biased region" description="Polar residues" evidence="1">
    <location>
        <begin position="42"/>
        <end position="56"/>
    </location>
</feature>
<reference evidence="2" key="2">
    <citation type="submission" date="2022-01" db="EMBL/GenBank/DDBJ databases">
        <authorList>
            <person name="Yamashiro T."/>
            <person name="Shiraishi A."/>
            <person name="Satake H."/>
            <person name="Nakayama K."/>
        </authorList>
    </citation>
    <scope>NUCLEOTIDE SEQUENCE</scope>
</reference>
<name>A0ABQ4YYP2_9ASTR</name>
<feature type="region of interest" description="Disordered" evidence="1">
    <location>
        <begin position="219"/>
        <end position="245"/>
    </location>
</feature>
<feature type="compositionally biased region" description="Basic and acidic residues" evidence="1">
    <location>
        <begin position="224"/>
        <end position="245"/>
    </location>
</feature>
<accession>A0ABQ4YYP2</accession>